<dbReference type="HOGENOM" id="CLU_054549_4_1_0"/>
<proteinExistence type="inferred from homology"/>
<evidence type="ECO:0000313" key="3">
    <source>
        <dbReference type="Proteomes" id="UP000007161"/>
    </source>
</evidence>
<sequence>MFLNEIFPNKCISCGKKIPFYEFLCIECKEKLFDPSITVLNNTIIYHSSFYEETMKRIVQEFKFREKIHYADFLSKMLLKTYKYFKIDFSNEPEILYIPSIKRHYKIRGYNPVKEIAKNFSKYTGFKINHAISVKKGYNKSQVEANTIEERKKQIKGKFVLVSELEKKDYILIDDVYTTGATIEEVLNILKGKITVITLCKNVKK</sequence>
<comment type="similarity">
    <text evidence="1">Belongs to the ComF/GntX family.</text>
</comment>
<dbReference type="InterPro" id="IPR029057">
    <property type="entry name" value="PRTase-like"/>
</dbReference>
<dbReference type="InterPro" id="IPR051910">
    <property type="entry name" value="ComF/GntX_DNA_util-trans"/>
</dbReference>
<reference evidence="3" key="2">
    <citation type="submission" date="2012-01" db="EMBL/GenBank/DDBJ databases">
        <title>Complete sequence of chromosome of Marinitoga piezophila KA3.</title>
        <authorList>
            <person name="Lucas S."/>
            <person name="Han J."/>
            <person name="Lapidus A."/>
            <person name="Cheng J.-F."/>
            <person name="Goodwin L."/>
            <person name="Pitluck S."/>
            <person name="Peters L."/>
            <person name="Mikhailova N."/>
            <person name="Teshima H."/>
            <person name="Detter J.C."/>
            <person name="Han C."/>
            <person name="Tapia R."/>
            <person name="Land M."/>
            <person name="Hauser L."/>
            <person name="Kyrpides N."/>
            <person name="Ivanova N."/>
            <person name="Pagani I."/>
            <person name="Jebbar M."/>
            <person name="Vannier P."/>
            <person name="Oger P."/>
            <person name="Cario A."/>
            <person name="Bartlett D."/>
            <person name="Noll K.M."/>
            <person name="Woyke T."/>
        </authorList>
    </citation>
    <scope>NUCLEOTIDE SEQUENCE [LARGE SCALE GENOMIC DNA]</scope>
    <source>
        <strain evidence="3">DSM 14283 / JCM 11233 / KA3</strain>
    </source>
</reference>
<dbReference type="CDD" id="cd06223">
    <property type="entry name" value="PRTases_typeI"/>
    <property type="match status" value="1"/>
</dbReference>
<dbReference type="eggNOG" id="COG1040">
    <property type="taxonomic scope" value="Bacteria"/>
</dbReference>
<dbReference type="KEGG" id="mpz:Marpi_1561"/>
<dbReference type="AlphaFoldDB" id="H2J4K9"/>
<evidence type="ECO:0000256" key="1">
    <source>
        <dbReference type="ARBA" id="ARBA00008007"/>
    </source>
</evidence>
<keyword evidence="3" id="KW-1185">Reference proteome</keyword>
<name>H2J4K9_MARPK</name>
<keyword evidence="2" id="KW-0808">Transferase</keyword>
<dbReference type="GO" id="GO:0016757">
    <property type="term" value="F:glycosyltransferase activity"/>
    <property type="evidence" value="ECO:0007669"/>
    <property type="project" value="UniProtKB-KW"/>
</dbReference>
<dbReference type="Gene3D" id="3.40.50.2020">
    <property type="match status" value="1"/>
</dbReference>
<protein>
    <submittedName>
        <fullName evidence="2">Putative amidophosphoribosyltransferase</fullName>
    </submittedName>
</protein>
<dbReference type="PANTHER" id="PTHR47505:SF1">
    <property type="entry name" value="DNA UTILIZATION PROTEIN YHGH"/>
    <property type="match status" value="1"/>
</dbReference>
<dbReference type="Proteomes" id="UP000007161">
    <property type="component" value="Chromosome"/>
</dbReference>
<accession>H2J4K9</accession>
<dbReference type="EMBL" id="CP003257">
    <property type="protein sequence ID" value="AEX85951.1"/>
    <property type="molecule type" value="Genomic_DNA"/>
</dbReference>
<organism evidence="2 3">
    <name type="scientific">Marinitoga piezophila (strain DSM 14283 / JCM 11233 / KA3)</name>
    <dbReference type="NCBI Taxonomy" id="443254"/>
    <lineage>
        <taxon>Bacteria</taxon>
        <taxon>Thermotogati</taxon>
        <taxon>Thermotogota</taxon>
        <taxon>Thermotogae</taxon>
        <taxon>Petrotogales</taxon>
        <taxon>Petrotogaceae</taxon>
        <taxon>Marinitoga</taxon>
    </lineage>
</organism>
<dbReference type="SUPFAM" id="SSF53271">
    <property type="entry name" value="PRTase-like"/>
    <property type="match status" value="1"/>
</dbReference>
<evidence type="ECO:0000313" key="2">
    <source>
        <dbReference type="EMBL" id="AEX85951.1"/>
    </source>
</evidence>
<gene>
    <name evidence="2" type="ordered locus">Marpi_1561</name>
</gene>
<dbReference type="PANTHER" id="PTHR47505">
    <property type="entry name" value="DNA UTILIZATION PROTEIN YHGH"/>
    <property type="match status" value="1"/>
</dbReference>
<dbReference type="InterPro" id="IPR000836">
    <property type="entry name" value="PRTase_dom"/>
</dbReference>
<reference evidence="2 3" key="1">
    <citation type="journal article" date="2012" name="J. Bacteriol.">
        <title>Complete Genome Sequence of the Thermophilic, Piezophilic, Heterotrophic Bacterium Marinitoga piezophila KA3.</title>
        <authorList>
            <person name="Lucas S."/>
            <person name="Han J."/>
            <person name="Lapidus A."/>
            <person name="Cheng J.F."/>
            <person name="Goodwin L.A."/>
            <person name="Pitluck S."/>
            <person name="Peters L."/>
            <person name="Mikhailova N."/>
            <person name="Teshima H."/>
            <person name="Detter J.C."/>
            <person name="Han C."/>
            <person name="Tapia R."/>
            <person name="Land M."/>
            <person name="Hauser L."/>
            <person name="Kyrpides N.C."/>
            <person name="Ivanova N."/>
            <person name="Pagani I."/>
            <person name="Vannier P."/>
            <person name="Oger P."/>
            <person name="Bartlett D.H."/>
            <person name="Noll K.M."/>
            <person name="Woyke T."/>
            <person name="Jebbar M."/>
        </authorList>
    </citation>
    <scope>NUCLEOTIDE SEQUENCE [LARGE SCALE GENOMIC DNA]</scope>
    <source>
        <strain evidence="3">DSM 14283 / JCM 11233 / KA3</strain>
    </source>
</reference>
<keyword evidence="2" id="KW-0328">Glycosyltransferase</keyword>
<dbReference type="STRING" id="443254.Marpi_1561"/>